<dbReference type="AlphaFoldDB" id="A0A328A7C7"/>
<evidence type="ECO:0000313" key="2">
    <source>
        <dbReference type="Proteomes" id="UP000249579"/>
    </source>
</evidence>
<evidence type="ECO:0008006" key="3">
    <source>
        <dbReference type="Google" id="ProtNLM"/>
    </source>
</evidence>
<dbReference type="Gene3D" id="1.10.287.1080">
    <property type="entry name" value="MazG-like"/>
    <property type="match status" value="1"/>
</dbReference>
<dbReference type="SUPFAM" id="SSF101386">
    <property type="entry name" value="all-alpha NTP pyrophosphatases"/>
    <property type="match status" value="1"/>
</dbReference>
<comment type="caution">
    <text evidence="1">The sequence shown here is derived from an EMBL/GenBank/DDBJ whole genome shotgun (WGS) entry which is preliminary data.</text>
</comment>
<dbReference type="Proteomes" id="UP000249579">
    <property type="component" value="Unassembled WGS sequence"/>
</dbReference>
<dbReference type="EMBL" id="PZJG01000001">
    <property type="protein sequence ID" value="RAK50186.1"/>
    <property type="molecule type" value="Genomic_DNA"/>
</dbReference>
<sequence length="177" mass="20424">MNKSLVEYAELIREWSIERELHDKDPRKQILKLGEEAGELFSGIAKQKTKKNPELIMDAIGDVFVVLVIYCQQRKVEIDKMLEMLLSANAQQQVESTDATYYSLKLMHKIGMIANTTIYSDNENTILLQVSWALEELLLVSKACELDFVDCIEFAYNQIKNRDGELRDGTFVKREDL</sequence>
<accession>A0A328A7C7</accession>
<name>A0A328A7C7_9STAP</name>
<evidence type="ECO:0000313" key="1">
    <source>
        <dbReference type="EMBL" id="RAK50186.1"/>
    </source>
</evidence>
<dbReference type="CDD" id="cd11540">
    <property type="entry name" value="NTP-PPase_u3"/>
    <property type="match status" value="1"/>
</dbReference>
<reference evidence="1 2" key="1">
    <citation type="journal article" date="2018" name="Front. Microbiol.">
        <title>Description and Comparative Genomics of Macrococcus caseolyticus subsp. hominis subsp. nov., Macrococcus goetzii sp. nov., Macrococcus epidermidis sp. nov., and Macrococcus bohemicus sp. nov., Novel Macrococci From Human Clinical Material With Virulence Potential and Suspected Uptake of Foreign DNA by Natural Transformation.</title>
        <authorList>
            <person name="Maslanova I."/>
            <person name="Wertheimer Z."/>
            <person name="Sedlacek I."/>
            <person name="Svec P."/>
            <person name="Indrakova A."/>
            <person name="Kovarovic V."/>
            <person name="Schumann P."/>
            <person name="Sproer C."/>
            <person name="Kralova S."/>
            <person name="Sedo O."/>
            <person name="Kristofova L."/>
            <person name="Vrbovska V."/>
            <person name="Fuzik T."/>
            <person name="Petras P."/>
            <person name="Zdrahal Z."/>
            <person name="Ruzickova V."/>
            <person name="Doskar J."/>
            <person name="Pantucek R."/>
        </authorList>
    </citation>
    <scope>NUCLEOTIDE SEQUENCE [LARGE SCALE GENOMIC DNA]</scope>
    <source>
        <strain evidence="1 2">03/115</strain>
    </source>
</reference>
<organism evidence="1 2">
    <name type="scientific">Macrococcoides bohemicum</name>
    <dbReference type="NCBI Taxonomy" id="1903056"/>
    <lineage>
        <taxon>Bacteria</taxon>
        <taxon>Bacillati</taxon>
        <taxon>Bacillota</taxon>
        <taxon>Bacilli</taxon>
        <taxon>Bacillales</taxon>
        <taxon>Staphylococcaceae</taxon>
        <taxon>Macrococcoides</taxon>
    </lineage>
</organism>
<protein>
    <recommendedName>
        <fullName evidence="3">NTP pyrophosphohydrolase MazG putative catalytic core domain-containing protein</fullName>
    </recommendedName>
</protein>
<dbReference type="RefSeq" id="WP_111744733.1">
    <property type="nucleotide sequence ID" value="NZ_JBHSQY010000001.1"/>
</dbReference>
<dbReference type="OrthoDB" id="706686at2"/>
<proteinExistence type="predicted"/>
<gene>
    <name evidence="1" type="ORF">BHX94_01610</name>
</gene>